<proteinExistence type="predicted"/>
<dbReference type="EMBL" id="JAJEPS010000001">
    <property type="protein sequence ID" value="MCC2124648.1"/>
    <property type="molecule type" value="Genomic_DNA"/>
</dbReference>
<dbReference type="PANTHER" id="PTHR43434:SF20">
    <property type="entry name" value="5'-NUCLEOTIDASE"/>
    <property type="match status" value="1"/>
</dbReference>
<comment type="caution">
    <text evidence="1">The sequence shown here is derived from an EMBL/GenBank/DDBJ whole genome shotgun (WGS) entry which is preliminary data.</text>
</comment>
<dbReference type="Gene3D" id="3.40.50.1000">
    <property type="entry name" value="HAD superfamily/HAD-like"/>
    <property type="match status" value="1"/>
</dbReference>
<evidence type="ECO:0000313" key="2">
    <source>
        <dbReference type="Proteomes" id="UP001198220"/>
    </source>
</evidence>
<accession>A0AAE3A5L4</accession>
<dbReference type="GO" id="GO:0004713">
    <property type="term" value="F:protein tyrosine kinase activity"/>
    <property type="evidence" value="ECO:0007669"/>
    <property type="project" value="TreeGrafter"/>
</dbReference>
<organism evidence="1 2">
    <name type="scientific">Hominiventricola filiformis</name>
    <dbReference type="NCBI Taxonomy" id="2885352"/>
    <lineage>
        <taxon>Bacteria</taxon>
        <taxon>Bacillati</taxon>
        <taxon>Bacillota</taxon>
        <taxon>Clostridia</taxon>
        <taxon>Lachnospirales</taxon>
        <taxon>Lachnospiraceae</taxon>
        <taxon>Hominiventricola</taxon>
    </lineage>
</organism>
<gene>
    <name evidence="1" type="ORF">LKD36_00470</name>
</gene>
<dbReference type="Pfam" id="PF13419">
    <property type="entry name" value="HAD_2"/>
    <property type="match status" value="1"/>
</dbReference>
<dbReference type="Gene3D" id="1.10.150.240">
    <property type="entry name" value="Putative phosphatase, domain 2"/>
    <property type="match status" value="1"/>
</dbReference>
<dbReference type="SFLD" id="SFLDG01129">
    <property type="entry name" value="C1.5:_HAD__Beta-PGM__Phosphata"/>
    <property type="match status" value="1"/>
</dbReference>
<name>A0AAE3A5L4_9FIRM</name>
<evidence type="ECO:0000313" key="1">
    <source>
        <dbReference type="EMBL" id="MCC2124648.1"/>
    </source>
</evidence>
<dbReference type="AlphaFoldDB" id="A0AAE3A5L4"/>
<sequence length="220" mass="24749">MKYKYLLFDLDGTLWDSREGITKAVVYALEKMGYPVPEQQELSKFIGPPLTEAFPEYCGMTLEEARQGVAYFREYFSEKGIFENTLFPGVKEMLKKLKEDGRVLCTASSKPEVHIETTFRNFGITDDFDYICGGSLDESRCGKPKVIEELLRRIGLTEEEWKTKALMIGDRKYDAEGAALFGIPCLGTSMGFAPEGELEAAGVCGIVHSIEEMTEYILAR</sequence>
<reference evidence="1 2" key="1">
    <citation type="submission" date="2021-10" db="EMBL/GenBank/DDBJ databases">
        <title>Anaerobic single-cell dispensing facilitates the cultivation of human gut bacteria.</title>
        <authorList>
            <person name="Afrizal A."/>
        </authorList>
    </citation>
    <scope>NUCLEOTIDE SEQUENCE [LARGE SCALE GENOMIC DNA]</scope>
    <source>
        <strain evidence="1 2">CLA-AA-H276</strain>
    </source>
</reference>
<dbReference type="Proteomes" id="UP001198220">
    <property type="component" value="Unassembled WGS sequence"/>
</dbReference>
<dbReference type="InterPro" id="IPR050155">
    <property type="entry name" value="HAD-like_hydrolase_sf"/>
</dbReference>
<dbReference type="InterPro" id="IPR023198">
    <property type="entry name" value="PGP-like_dom2"/>
</dbReference>
<dbReference type="SFLD" id="SFLDS00003">
    <property type="entry name" value="Haloacid_Dehalogenase"/>
    <property type="match status" value="1"/>
</dbReference>
<dbReference type="GO" id="GO:0016787">
    <property type="term" value="F:hydrolase activity"/>
    <property type="evidence" value="ECO:0007669"/>
    <property type="project" value="UniProtKB-KW"/>
</dbReference>
<keyword evidence="2" id="KW-1185">Reference proteome</keyword>
<dbReference type="PANTHER" id="PTHR43434">
    <property type="entry name" value="PHOSPHOGLYCOLATE PHOSPHATASE"/>
    <property type="match status" value="1"/>
</dbReference>
<dbReference type="RefSeq" id="WP_118769113.1">
    <property type="nucleotide sequence ID" value="NZ_JAJEPS010000001.1"/>
</dbReference>
<dbReference type="InterPro" id="IPR041492">
    <property type="entry name" value="HAD_2"/>
</dbReference>
<dbReference type="SUPFAM" id="SSF56784">
    <property type="entry name" value="HAD-like"/>
    <property type="match status" value="1"/>
</dbReference>
<protein>
    <submittedName>
        <fullName evidence="1">HAD hydrolase-like protein</fullName>
    </submittedName>
</protein>
<dbReference type="GO" id="GO:0005829">
    <property type="term" value="C:cytosol"/>
    <property type="evidence" value="ECO:0007669"/>
    <property type="project" value="TreeGrafter"/>
</dbReference>
<dbReference type="InterPro" id="IPR023214">
    <property type="entry name" value="HAD_sf"/>
</dbReference>
<dbReference type="InterPro" id="IPR036412">
    <property type="entry name" value="HAD-like_sf"/>
</dbReference>
<keyword evidence="1" id="KW-0378">Hydrolase</keyword>